<dbReference type="InterPro" id="IPR003593">
    <property type="entry name" value="AAA+_ATPase"/>
</dbReference>
<dbReference type="Gene3D" id="1.10.260.30">
    <property type="entry name" value="Signal recognition particle, SRP54 subunit, M-domain"/>
    <property type="match status" value="1"/>
</dbReference>
<dbReference type="HAMAP" id="MF_00306">
    <property type="entry name" value="SRP54"/>
    <property type="match status" value="1"/>
</dbReference>
<dbReference type="SMART" id="SM00382">
    <property type="entry name" value="AAA"/>
    <property type="match status" value="1"/>
</dbReference>
<dbReference type="InterPro" id="IPR004125">
    <property type="entry name" value="Signal_recog_particle_SRP54_M"/>
</dbReference>
<evidence type="ECO:0000256" key="4">
    <source>
        <dbReference type="ARBA" id="ARBA00022884"/>
    </source>
</evidence>
<dbReference type="STRING" id="1121428.DESHY_40031"/>
<dbReference type="OrthoDB" id="9804720at2"/>
<dbReference type="InterPro" id="IPR027417">
    <property type="entry name" value="P-loop_NTPase"/>
</dbReference>
<dbReference type="GO" id="GO:0005525">
    <property type="term" value="F:GTP binding"/>
    <property type="evidence" value="ECO:0007669"/>
    <property type="project" value="UniProtKB-UniRule"/>
</dbReference>
<dbReference type="EC" id="3.6.5.4" evidence="9"/>
<dbReference type="GO" id="GO:0048500">
    <property type="term" value="C:signal recognition particle"/>
    <property type="evidence" value="ECO:0007669"/>
    <property type="project" value="UniProtKB-UniRule"/>
</dbReference>
<dbReference type="Gene3D" id="1.20.120.140">
    <property type="entry name" value="Signal recognition particle SRP54, nucleotide-binding domain"/>
    <property type="match status" value="1"/>
</dbReference>
<dbReference type="Pfam" id="PF02881">
    <property type="entry name" value="SRP54_N"/>
    <property type="match status" value="1"/>
</dbReference>
<protein>
    <recommendedName>
        <fullName evidence="9">Signal recognition particle protein</fullName>
        <ecNumber evidence="9">3.6.5.4</ecNumber>
    </recommendedName>
    <alternativeName>
        <fullName evidence="9">Fifty-four homolog</fullName>
    </alternativeName>
</protein>
<evidence type="ECO:0000256" key="5">
    <source>
        <dbReference type="ARBA" id="ARBA00023134"/>
    </source>
</evidence>
<dbReference type="Gene3D" id="3.40.50.300">
    <property type="entry name" value="P-loop containing nucleotide triphosphate hydrolases"/>
    <property type="match status" value="1"/>
</dbReference>
<dbReference type="RefSeq" id="WP_008411932.1">
    <property type="nucleotide sequence ID" value="NZ_CAOS01000011.1"/>
</dbReference>
<evidence type="ECO:0000256" key="8">
    <source>
        <dbReference type="ARBA" id="ARBA00048027"/>
    </source>
</evidence>
<dbReference type="PANTHER" id="PTHR11564:SF5">
    <property type="entry name" value="SIGNAL RECOGNITION PARTICLE SUBUNIT SRP54"/>
    <property type="match status" value="1"/>
</dbReference>
<keyword evidence="4 9" id="KW-0694">RNA-binding</keyword>
<dbReference type="PROSITE" id="PS00300">
    <property type="entry name" value="SRP54"/>
    <property type="match status" value="1"/>
</dbReference>
<dbReference type="Pfam" id="PF00448">
    <property type="entry name" value="SRP54"/>
    <property type="match status" value="1"/>
</dbReference>
<comment type="function">
    <text evidence="9">Involved in targeting and insertion of nascent membrane proteins into the cytoplasmic membrane. Binds to the hydrophobic signal sequence of the ribosome-nascent chain (RNC) as it emerges from the ribosomes. The SRP-RNC complex is then targeted to the cytoplasmic membrane where it interacts with the SRP receptor FtsY.</text>
</comment>
<keyword evidence="5 9" id="KW-0342">GTP-binding</keyword>
<dbReference type="GO" id="GO:0003924">
    <property type="term" value="F:GTPase activity"/>
    <property type="evidence" value="ECO:0007669"/>
    <property type="project" value="UniProtKB-UniRule"/>
</dbReference>
<evidence type="ECO:0000256" key="9">
    <source>
        <dbReference type="HAMAP-Rule" id="MF_00306"/>
    </source>
</evidence>
<dbReference type="PANTHER" id="PTHR11564">
    <property type="entry name" value="SIGNAL RECOGNITION PARTICLE 54K PROTEIN SRP54"/>
    <property type="match status" value="1"/>
</dbReference>
<evidence type="ECO:0000259" key="10">
    <source>
        <dbReference type="PROSITE" id="PS00300"/>
    </source>
</evidence>
<keyword evidence="12" id="KW-1185">Reference proteome</keyword>
<dbReference type="GO" id="GO:0008312">
    <property type="term" value="F:7S RNA binding"/>
    <property type="evidence" value="ECO:0007669"/>
    <property type="project" value="InterPro"/>
</dbReference>
<dbReference type="SUPFAM" id="SSF47446">
    <property type="entry name" value="Signal peptide-binding domain"/>
    <property type="match status" value="1"/>
</dbReference>
<evidence type="ECO:0000256" key="2">
    <source>
        <dbReference type="ARBA" id="ARBA00022741"/>
    </source>
</evidence>
<comment type="subunit">
    <text evidence="9">Part of the signal recognition particle protein translocation system, which is composed of SRP and FtsY.</text>
</comment>
<comment type="caution">
    <text evidence="11">The sequence shown here is derived from an EMBL/GenBank/DDBJ whole genome shotgun (WGS) entry which is preliminary data.</text>
</comment>
<dbReference type="SMART" id="SM00962">
    <property type="entry name" value="SRP54"/>
    <property type="match status" value="1"/>
</dbReference>
<dbReference type="InterPro" id="IPR042101">
    <property type="entry name" value="SRP54_N_sf"/>
</dbReference>
<comment type="domain">
    <text evidence="9">Composed of three domains: the N-terminal N domain, which is responsible for interactions with the ribosome, the central G domain, which binds GTP, and the C-terminal M domain, which binds the RNA and the signal sequence of the RNC.</text>
</comment>
<keyword evidence="2 9" id="KW-0547">Nucleotide-binding</keyword>
<dbReference type="InterPro" id="IPR022941">
    <property type="entry name" value="SRP54"/>
</dbReference>
<dbReference type="CDD" id="cd18539">
    <property type="entry name" value="SRP_G"/>
    <property type="match status" value="1"/>
</dbReference>
<gene>
    <name evidence="9 11" type="primary">ffh</name>
    <name evidence="11" type="ORF">DESHY_40031</name>
</gene>
<dbReference type="eggNOG" id="COG0541">
    <property type="taxonomic scope" value="Bacteria"/>
</dbReference>
<comment type="subcellular location">
    <subcellularLocation>
        <location evidence="9">Cytoplasm</location>
    </subcellularLocation>
    <text evidence="9">The SRP-RNC complex is targeted to the cytoplasmic membrane.</text>
</comment>
<keyword evidence="6 9" id="KW-0733">Signal recognition particle</keyword>
<dbReference type="NCBIfam" id="TIGR00959">
    <property type="entry name" value="ffh"/>
    <property type="match status" value="1"/>
</dbReference>
<feature type="binding site" evidence="9">
    <location>
        <begin position="188"/>
        <end position="192"/>
    </location>
    <ligand>
        <name>GTP</name>
        <dbReference type="ChEBI" id="CHEBI:37565"/>
    </ligand>
</feature>
<keyword evidence="9" id="KW-0963">Cytoplasm</keyword>
<keyword evidence="7 9" id="KW-0687">Ribonucleoprotein</keyword>
<reference evidence="11 12" key="1">
    <citation type="journal article" date="2013" name="Genome Announc.">
        <title>Genome Sequence of the Sulfate-Reducing Bacterium Desulfotomaculum hydrothermale Lam5(T).</title>
        <authorList>
            <person name="Amin O."/>
            <person name="Fardeau M.L."/>
            <person name="Valette O."/>
            <person name="Hirschler-Rea A."/>
            <person name="Barbe V."/>
            <person name="Medigue C."/>
            <person name="Vacherie B."/>
            <person name="Ollivier B."/>
            <person name="Bertin P.N."/>
            <person name="Dolla A."/>
        </authorList>
    </citation>
    <scope>NUCLEOTIDE SEQUENCE [LARGE SCALE GENOMIC DNA]</scope>
    <source>
        <strain evidence="12">Lam5 / DSM 18033</strain>
    </source>
</reference>
<dbReference type="AlphaFoldDB" id="K8EIP6"/>
<dbReference type="Proteomes" id="UP000009315">
    <property type="component" value="Unassembled WGS sequence"/>
</dbReference>
<keyword evidence="3 9" id="KW-0378">Hydrolase</keyword>
<accession>K8EIP6</accession>
<feature type="binding site" evidence="9">
    <location>
        <begin position="246"/>
        <end position="249"/>
    </location>
    <ligand>
        <name>GTP</name>
        <dbReference type="ChEBI" id="CHEBI:37565"/>
    </ligand>
</feature>
<dbReference type="InterPro" id="IPR013822">
    <property type="entry name" value="Signal_recog_particl_SRP54_hlx"/>
</dbReference>
<comment type="similarity">
    <text evidence="1 9">Belongs to the GTP-binding SRP family. SRP54 subfamily.</text>
</comment>
<dbReference type="InterPro" id="IPR000897">
    <property type="entry name" value="SRP54_GTPase_dom"/>
</dbReference>
<dbReference type="GO" id="GO:0006614">
    <property type="term" value="P:SRP-dependent cotranslational protein targeting to membrane"/>
    <property type="evidence" value="ECO:0007669"/>
    <property type="project" value="InterPro"/>
</dbReference>
<evidence type="ECO:0000256" key="6">
    <source>
        <dbReference type="ARBA" id="ARBA00023135"/>
    </source>
</evidence>
<proteinExistence type="inferred from homology"/>
<evidence type="ECO:0000256" key="3">
    <source>
        <dbReference type="ARBA" id="ARBA00022801"/>
    </source>
</evidence>
<feature type="domain" description="SRP54-type proteins GTP-binding" evidence="10">
    <location>
        <begin position="267"/>
        <end position="280"/>
    </location>
</feature>
<comment type="catalytic activity">
    <reaction evidence="8 9">
        <text>GTP + H2O = GDP + phosphate + H(+)</text>
        <dbReference type="Rhea" id="RHEA:19669"/>
        <dbReference type="ChEBI" id="CHEBI:15377"/>
        <dbReference type="ChEBI" id="CHEBI:15378"/>
        <dbReference type="ChEBI" id="CHEBI:37565"/>
        <dbReference type="ChEBI" id="CHEBI:43474"/>
        <dbReference type="ChEBI" id="CHEBI:58189"/>
        <dbReference type="EC" id="3.6.5.4"/>
    </reaction>
</comment>
<evidence type="ECO:0000256" key="1">
    <source>
        <dbReference type="ARBA" id="ARBA00005450"/>
    </source>
</evidence>
<evidence type="ECO:0000313" key="12">
    <source>
        <dbReference type="Proteomes" id="UP000009315"/>
    </source>
</evidence>
<dbReference type="FunFam" id="3.40.50.300:FF:000022">
    <property type="entry name" value="Signal recognition particle 54 kDa subunit"/>
    <property type="match status" value="1"/>
</dbReference>
<dbReference type="SUPFAM" id="SSF52540">
    <property type="entry name" value="P-loop containing nucleoside triphosphate hydrolases"/>
    <property type="match status" value="1"/>
</dbReference>
<evidence type="ECO:0000313" key="11">
    <source>
        <dbReference type="EMBL" id="CCO08481.1"/>
    </source>
</evidence>
<name>K8EIP6_9FIRM</name>
<dbReference type="InterPro" id="IPR036891">
    <property type="entry name" value="Signal_recog_part_SRP54_M_sf"/>
</dbReference>
<dbReference type="Pfam" id="PF02978">
    <property type="entry name" value="SRP_SPB"/>
    <property type="match status" value="1"/>
</dbReference>
<sequence length="446" mass="48996">MFKGLGERLDEIFKSLKGKGRLTEEDVNQAMREVKMALLEADVNFKVVKEFVAQVKERAVGQDVLASLSPAQQVIKIVKDELTELLGGTQAKINMAAKPPTIIMLVGLQGAGKTTTAGKLAKLLSKQGRRPLLVAADIYRPAAIKQLQVLGEQLQIPVFSLGQENPVKIAQAAVDQAGSTGKDVVIIDTAGRLHINEELMGELAEIKTAVKPHEILLVVDAMTGQEAVNVADTFNRKLGLDGIIMTKLDGDARGGAALSVRKVTGTPIKFAGMGEKLDALEPFHPDRMADRILGMGDVLTLIEKAQANFDAEQAAKLNKKIRQADFNLEDFLEQLQQVKKLGPLEQILGMIPGMNKLTKQLKDQQLDGKELAQVEAIIYSMTPWERQHPEKIDGSRKKRIARGSGTRVQDVNQLLKQFEQTRKMMKQLSNMTKGGKKSKIKLPFFQ</sequence>
<dbReference type="InterPro" id="IPR004780">
    <property type="entry name" value="SRP"/>
</dbReference>
<dbReference type="SMART" id="SM00963">
    <property type="entry name" value="SRP54_N"/>
    <property type="match status" value="1"/>
</dbReference>
<evidence type="ECO:0000256" key="7">
    <source>
        <dbReference type="ARBA" id="ARBA00023274"/>
    </source>
</evidence>
<feature type="binding site" evidence="9">
    <location>
        <begin position="107"/>
        <end position="114"/>
    </location>
    <ligand>
        <name>GTP</name>
        <dbReference type="ChEBI" id="CHEBI:37565"/>
    </ligand>
</feature>
<organism evidence="11 12">
    <name type="scientific">Desulforamulus hydrothermalis Lam5 = DSM 18033</name>
    <dbReference type="NCBI Taxonomy" id="1121428"/>
    <lineage>
        <taxon>Bacteria</taxon>
        <taxon>Bacillati</taxon>
        <taxon>Bacillota</taxon>
        <taxon>Clostridia</taxon>
        <taxon>Eubacteriales</taxon>
        <taxon>Peptococcaceae</taxon>
        <taxon>Desulforamulus</taxon>
    </lineage>
</organism>
<dbReference type="EMBL" id="CAOS01000011">
    <property type="protein sequence ID" value="CCO08481.1"/>
    <property type="molecule type" value="Genomic_DNA"/>
</dbReference>